<dbReference type="SMART" id="SM00192">
    <property type="entry name" value="LDLa"/>
    <property type="match status" value="1"/>
</dbReference>
<dbReference type="OrthoDB" id="664115at2759"/>
<organism evidence="3 4">
    <name type="scientific">Ancylostoma duodenale</name>
    <dbReference type="NCBI Taxonomy" id="51022"/>
    <lineage>
        <taxon>Eukaryota</taxon>
        <taxon>Metazoa</taxon>
        <taxon>Ecdysozoa</taxon>
        <taxon>Nematoda</taxon>
        <taxon>Chromadorea</taxon>
        <taxon>Rhabditida</taxon>
        <taxon>Rhabditina</taxon>
        <taxon>Rhabditomorpha</taxon>
        <taxon>Strongyloidea</taxon>
        <taxon>Ancylostomatidae</taxon>
        <taxon>Ancylostomatinae</taxon>
        <taxon>Ancylostoma</taxon>
    </lineage>
</organism>
<keyword evidence="3" id="KW-0449">Lipoprotein</keyword>
<dbReference type="Gene3D" id="4.10.400.10">
    <property type="entry name" value="Low-density Lipoprotein Receptor"/>
    <property type="match status" value="1"/>
</dbReference>
<reference evidence="3 4" key="1">
    <citation type="submission" date="2013-12" db="EMBL/GenBank/DDBJ databases">
        <title>Draft genome of the parsitic nematode Ancylostoma duodenale.</title>
        <authorList>
            <person name="Mitreva M."/>
        </authorList>
    </citation>
    <scope>NUCLEOTIDE SEQUENCE [LARGE SCALE GENOMIC DNA]</scope>
    <source>
        <strain evidence="3 4">Zhejiang</strain>
    </source>
</reference>
<dbReference type="CDD" id="cd00112">
    <property type="entry name" value="LDLa"/>
    <property type="match status" value="1"/>
</dbReference>
<name>A0A0C2F208_9BILA</name>
<keyword evidence="1 2" id="KW-1015">Disulfide bond</keyword>
<dbReference type="AlphaFoldDB" id="A0A0C2F208"/>
<dbReference type="InterPro" id="IPR002172">
    <property type="entry name" value="LDrepeatLR_classA_rpt"/>
</dbReference>
<gene>
    <name evidence="3" type="ORF">ANCDUO_27440</name>
</gene>
<dbReference type="Pfam" id="PF00057">
    <property type="entry name" value="Ldl_recept_a"/>
    <property type="match status" value="1"/>
</dbReference>
<evidence type="ECO:0000256" key="2">
    <source>
        <dbReference type="PROSITE-ProRule" id="PRU00124"/>
    </source>
</evidence>
<protein>
    <submittedName>
        <fullName evidence="3">Low-density lipoprotein receptor domain class A</fullName>
    </submittedName>
</protein>
<dbReference type="InterPro" id="IPR023415">
    <property type="entry name" value="LDLR_class-A_CS"/>
</dbReference>
<dbReference type="EMBL" id="KN795304">
    <property type="protein sequence ID" value="KIH42575.1"/>
    <property type="molecule type" value="Genomic_DNA"/>
</dbReference>
<evidence type="ECO:0000313" key="3">
    <source>
        <dbReference type="EMBL" id="KIH42575.1"/>
    </source>
</evidence>
<proteinExistence type="predicted"/>
<dbReference type="PROSITE" id="PS50068">
    <property type="entry name" value="LDLRA_2"/>
    <property type="match status" value="1"/>
</dbReference>
<feature type="disulfide bond" evidence="2">
    <location>
        <begin position="41"/>
        <end position="56"/>
    </location>
</feature>
<evidence type="ECO:0000256" key="1">
    <source>
        <dbReference type="ARBA" id="ARBA00023157"/>
    </source>
</evidence>
<dbReference type="Proteomes" id="UP000054047">
    <property type="component" value="Unassembled WGS sequence"/>
</dbReference>
<feature type="non-terminal residue" evidence="3">
    <location>
        <position position="1"/>
    </location>
</feature>
<dbReference type="InterPro" id="IPR036055">
    <property type="entry name" value="LDL_receptor-like_sf"/>
</dbReference>
<dbReference type="PROSITE" id="PS01209">
    <property type="entry name" value="LDLRA_1"/>
    <property type="match status" value="1"/>
</dbReference>
<sequence length="72" mass="8275">SYTTNPPATVQFKEEYDDELPCLDHEFQCHTGECIDKRRVCDTRRDCMDGSDESHCPDRHAAFAATSTYTQQ</sequence>
<feature type="disulfide bond" evidence="2">
    <location>
        <begin position="29"/>
        <end position="47"/>
    </location>
</feature>
<feature type="non-terminal residue" evidence="3">
    <location>
        <position position="72"/>
    </location>
</feature>
<evidence type="ECO:0000313" key="4">
    <source>
        <dbReference type="Proteomes" id="UP000054047"/>
    </source>
</evidence>
<keyword evidence="4" id="KW-1185">Reference proteome</keyword>
<accession>A0A0C2F208</accession>
<dbReference type="SUPFAM" id="SSF57424">
    <property type="entry name" value="LDL receptor-like module"/>
    <property type="match status" value="1"/>
</dbReference>
<keyword evidence="3" id="KW-0675">Receptor</keyword>
<feature type="disulfide bond" evidence="2">
    <location>
        <begin position="22"/>
        <end position="34"/>
    </location>
</feature>
<dbReference type="FunFam" id="4.10.400.10:FF:000113">
    <property type="entry name" value="Low-density lipoprotein receptor-related protein 8"/>
    <property type="match status" value="1"/>
</dbReference>